<organism evidence="2 3">
    <name type="scientific">Fluctibacter corallii</name>
    <dbReference type="NCBI Taxonomy" id="2984329"/>
    <lineage>
        <taxon>Bacteria</taxon>
        <taxon>Pseudomonadati</taxon>
        <taxon>Pseudomonadota</taxon>
        <taxon>Gammaproteobacteria</taxon>
        <taxon>Alteromonadales</taxon>
        <taxon>Alteromonadaceae</taxon>
        <taxon>Fluctibacter</taxon>
    </lineage>
</organism>
<name>A0ABT3A8S1_9ALTE</name>
<dbReference type="InterPro" id="IPR019253">
    <property type="entry name" value="DUF2244_TM"/>
</dbReference>
<evidence type="ECO:0000256" key="1">
    <source>
        <dbReference type="SAM" id="Phobius"/>
    </source>
</evidence>
<keyword evidence="1" id="KW-0472">Membrane</keyword>
<dbReference type="RefSeq" id="WP_263712382.1">
    <property type="nucleotide sequence ID" value="NZ_JAOWKX010000005.1"/>
</dbReference>
<dbReference type="Proteomes" id="UP001652504">
    <property type="component" value="Unassembled WGS sequence"/>
</dbReference>
<proteinExistence type="predicted"/>
<sequence length="166" mass="18863">MVKHTLTSKGDIIILSPNRSASWKQIKQFILIAWCIIAIIAVSWAMVGAWIVLPFAGLEMALLGYFMYRVSMGSYQQQVISIDQEKIVIESGITRPESRARLERDSAHLHITEANNTLDPATLTLKDHQQSVHIGTFLSKEDIEVTRQTLQSAGIRTLSNHWWKYQ</sequence>
<protein>
    <submittedName>
        <fullName evidence="2">DUF2244 domain-containing protein</fullName>
    </submittedName>
</protein>
<evidence type="ECO:0000313" key="2">
    <source>
        <dbReference type="EMBL" id="MCV2885090.1"/>
    </source>
</evidence>
<keyword evidence="1" id="KW-1133">Transmembrane helix</keyword>
<evidence type="ECO:0000313" key="3">
    <source>
        <dbReference type="Proteomes" id="UP001652504"/>
    </source>
</evidence>
<accession>A0ABT3A8S1</accession>
<reference evidence="2 3" key="1">
    <citation type="submission" date="2022-10" db="EMBL/GenBank/DDBJ databases">
        <title>Aestuariibacter sp. AA17 isolated from Montipora capitata coral fragment.</title>
        <authorList>
            <person name="Emsley S.A."/>
            <person name="Pfannmuller K.M."/>
            <person name="Loughran R.M."/>
            <person name="Shlafstein M."/>
            <person name="Papke E."/>
            <person name="Saw J.H."/>
            <person name="Ushijima B."/>
            <person name="Videau P."/>
        </authorList>
    </citation>
    <scope>NUCLEOTIDE SEQUENCE [LARGE SCALE GENOMIC DNA]</scope>
    <source>
        <strain evidence="2 3">AA17</strain>
    </source>
</reference>
<dbReference type="EMBL" id="JAOWKX010000005">
    <property type="protein sequence ID" value="MCV2885090.1"/>
    <property type="molecule type" value="Genomic_DNA"/>
</dbReference>
<gene>
    <name evidence="2" type="ORF">OE749_10345</name>
</gene>
<dbReference type="Pfam" id="PF10003">
    <property type="entry name" value="DUF2244"/>
    <property type="match status" value="1"/>
</dbReference>
<comment type="caution">
    <text evidence="2">The sequence shown here is derived from an EMBL/GenBank/DDBJ whole genome shotgun (WGS) entry which is preliminary data.</text>
</comment>
<keyword evidence="3" id="KW-1185">Reference proteome</keyword>
<feature type="transmembrane region" description="Helical" evidence="1">
    <location>
        <begin position="29"/>
        <end position="45"/>
    </location>
</feature>
<keyword evidence="1" id="KW-0812">Transmembrane</keyword>